<dbReference type="InterPro" id="IPR026581">
    <property type="entry name" value="TCP10L/CENPJ"/>
</dbReference>
<dbReference type="GO" id="GO:0015631">
    <property type="term" value="F:tubulin binding"/>
    <property type="evidence" value="ECO:0007669"/>
    <property type="project" value="TreeGrafter"/>
</dbReference>
<accession>A0AAV7JTG0</accession>
<protein>
    <submittedName>
        <fullName evidence="6">Centromere protein J-like isoform X2</fullName>
    </submittedName>
</protein>
<evidence type="ECO:0000256" key="1">
    <source>
        <dbReference type="ARBA" id="ARBA00005627"/>
    </source>
</evidence>
<dbReference type="PANTHER" id="PTHR10331:SF6">
    <property type="entry name" value="SPINDLE ASSEMBLY ABNORMAL 4"/>
    <property type="match status" value="1"/>
</dbReference>
<feature type="domain" description="CENPJ tubulin-binding region" evidence="5">
    <location>
        <begin position="41"/>
        <end position="94"/>
    </location>
</feature>
<evidence type="ECO:0000256" key="3">
    <source>
        <dbReference type="SAM" id="MobiDB-lite"/>
    </source>
</evidence>
<reference evidence="6 7" key="1">
    <citation type="journal article" date="2023" name="BMC Biol.">
        <title>The compact genome of the sponge Oopsacas minuta (Hexactinellida) is lacking key metazoan core genes.</title>
        <authorList>
            <person name="Santini S."/>
            <person name="Schenkelaars Q."/>
            <person name="Jourda C."/>
            <person name="Duchesne M."/>
            <person name="Belahbib H."/>
            <person name="Rocher C."/>
            <person name="Selva M."/>
            <person name="Riesgo A."/>
            <person name="Vervoort M."/>
            <person name="Leys S.P."/>
            <person name="Kodjabachian L."/>
            <person name="Le Bivic A."/>
            <person name="Borchiellini C."/>
            <person name="Claverie J.M."/>
            <person name="Renard E."/>
        </authorList>
    </citation>
    <scope>NUCLEOTIDE SEQUENCE [LARGE SCALE GENOMIC DNA]</scope>
    <source>
        <strain evidence="6">SPO-2</strain>
    </source>
</reference>
<dbReference type="InterPro" id="IPR009852">
    <property type="entry name" value="CENPJ_C_dom"/>
</dbReference>
<feature type="coiled-coil region" evidence="2">
    <location>
        <begin position="363"/>
        <end position="508"/>
    </location>
</feature>
<evidence type="ECO:0000313" key="7">
    <source>
        <dbReference type="Proteomes" id="UP001165289"/>
    </source>
</evidence>
<dbReference type="GO" id="GO:0060271">
    <property type="term" value="P:cilium assembly"/>
    <property type="evidence" value="ECO:0007669"/>
    <property type="project" value="TreeGrafter"/>
</dbReference>
<dbReference type="Gene3D" id="2.60.450.20">
    <property type="match status" value="1"/>
</dbReference>
<evidence type="ECO:0000259" key="5">
    <source>
        <dbReference type="Pfam" id="PF25779"/>
    </source>
</evidence>
<organism evidence="6 7">
    <name type="scientific">Oopsacas minuta</name>
    <dbReference type="NCBI Taxonomy" id="111878"/>
    <lineage>
        <taxon>Eukaryota</taxon>
        <taxon>Metazoa</taxon>
        <taxon>Porifera</taxon>
        <taxon>Hexactinellida</taxon>
        <taxon>Hexasterophora</taxon>
        <taxon>Lyssacinosida</taxon>
        <taxon>Leucopsacidae</taxon>
        <taxon>Oopsacas</taxon>
    </lineage>
</organism>
<dbReference type="GO" id="GO:0005814">
    <property type="term" value="C:centriole"/>
    <property type="evidence" value="ECO:0007669"/>
    <property type="project" value="TreeGrafter"/>
</dbReference>
<dbReference type="InterPro" id="IPR058029">
    <property type="entry name" value="Tubulin-bd_CENPJ"/>
</dbReference>
<gene>
    <name evidence="6" type="ORF">LOD99_7234</name>
</gene>
<comment type="caution">
    <text evidence="6">The sequence shown here is derived from an EMBL/GenBank/DDBJ whole genome shotgun (WGS) entry which is preliminary data.</text>
</comment>
<dbReference type="InterPro" id="IPR047002">
    <property type="entry name" value="Tcp10_C_sf"/>
</dbReference>
<dbReference type="GO" id="GO:0005813">
    <property type="term" value="C:centrosome"/>
    <property type="evidence" value="ECO:0007669"/>
    <property type="project" value="TreeGrafter"/>
</dbReference>
<dbReference type="GO" id="GO:0061511">
    <property type="term" value="P:centriole elongation"/>
    <property type="evidence" value="ECO:0007669"/>
    <property type="project" value="TreeGrafter"/>
</dbReference>
<feature type="region of interest" description="Disordered" evidence="3">
    <location>
        <begin position="94"/>
        <end position="113"/>
    </location>
</feature>
<keyword evidence="2" id="KW-0175">Coiled coil</keyword>
<keyword evidence="7" id="KW-1185">Reference proteome</keyword>
<evidence type="ECO:0000313" key="6">
    <source>
        <dbReference type="EMBL" id="KAI6652217.1"/>
    </source>
</evidence>
<evidence type="ECO:0000256" key="2">
    <source>
        <dbReference type="SAM" id="Coils"/>
    </source>
</evidence>
<dbReference type="AlphaFoldDB" id="A0AAV7JTG0"/>
<dbReference type="Pfam" id="PF07202">
    <property type="entry name" value="Tcp10_C"/>
    <property type="match status" value="1"/>
</dbReference>
<dbReference type="PANTHER" id="PTHR10331">
    <property type="entry name" value="T COMPLEX PROTEIN 10"/>
    <property type="match status" value="1"/>
</dbReference>
<proteinExistence type="inferred from homology"/>
<feature type="domain" description="Centromere protein J C-terminal" evidence="4">
    <location>
        <begin position="663"/>
        <end position="690"/>
    </location>
</feature>
<sequence>MSDCESFESEFQSITPLLCNPTEELFDDTIPLHNDNLREGERPICSQIGQENKFEELVEIQLSNSIESKQIANPTADKPKRKFLKKGEGIARFNPGAKLKNKPVNISRQNSSKDEPMKRIIANEPSQVKRKPVHKRIPQIIQASEPKEKRPNNFLSPIPFTPPSNTNGTPLNTKAFEFQTPPLSTECRPKHLSFLTADDQLTDYQSDLYRVPSDDSVILGFMKNEREQQEDLKEFEALEALIEAHVNGQTSIDLSIGAPMDSPAFHALGKKAQEHFTKRKNSNLDTHIHSPISATSSTADQNPLDVAIAEDEDWDVYFGDEIVTKQFDVHQDLHQDLQDIPDTSNSLKQVNEKEVRILTSDVDNLIKERVEELESEISEYQRLNVVMKKQEEERKHLQNDYKQKLDGFEEFKRLELERMDKDFQTQMAAVKRERQRLEQYKQTYHSSESKLLKQEIEMIREQLNESQNTIREKDSKNRIQVLRLKDNIRQVEHERDELKEQITLMESLRLKQWETTSNQPQIKQPTQTNHQFESIVSLPDDDKIEYEDETTQIFSESSSSIDSNEQSEISIIENTTENRDNFDICRSYANSTAIPGIVDKLSERLLPDNSTEIIYFNNSRKVISPNGKLVTLYLSNGDIKTTTQEKTVYFHAENSTKCTKLKNGQEIYEYSTGQIETTYPDGSREIIFPDDNKAHIFPDGSEKLSCKDGTIQKKSADGSTTVIWHPDGYVDTLTKEFKKREFADGTCKIVFKDGMNETRYPGGRVRIKTPEGKIIHDGIIEK</sequence>
<dbReference type="EMBL" id="JAKMXF010000299">
    <property type="protein sequence ID" value="KAI6652217.1"/>
    <property type="molecule type" value="Genomic_DNA"/>
</dbReference>
<evidence type="ECO:0000259" key="4">
    <source>
        <dbReference type="Pfam" id="PF07202"/>
    </source>
</evidence>
<name>A0AAV7JTG0_9METZ</name>
<dbReference type="Pfam" id="PF25779">
    <property type="entry name" value="Tubulin-bind_CPAP"/>
    <property type="match status" value="1"/>
</dbReference>
<dbReference type="Proteomes" id="UP001165289">
    <property type="component" value="Unassembled WGS sequence"/>
</dbReference>
<comment type="similarity">
    <text evidence="1">Belongs to the TCP10 family.</text>
</comment>